<gene>
    <name evidence="2" type="ORF">CAEBREN_24275</name>
</gene>
<keyword evidence="1" id="KW-0812">Transmembrane</keyword>
<keyword evidence="1" id="KW-1133">Transmembrane helix</keyword>
<dbReference type="HOGENOM" id="CLU_2485320_0_0_1"/>
<evidence type="ECO:0000313" key="3">
    <source>
        <dbReference type="Proteomes" id="UP000008068"/>
    </source>
</evidence>
<evidence type="ECO:0000256" key="1">
    <source>
        <dbReference type="SAM" id="Phobius"/>
    </source>
</evidence>
<sequence>MKKLDGPIKSPYLNGYMREIIIMAATLPLYHHCPRHGKMRILQEKGERPTIIPIADMTEEQKPKVNDSCGLMLMVMFIIAIFVFYLM</sequence>
<dbReference type="Proteomes" id="UP000008068">
    <property type="component" value="Unassembled WGS sequence"/>
</dbReference>
<protein>
    <submittedName>
        <fullName evidence="2">Uncharacterized protein</fullName>
    </submittedName>
</protein>
<organism evidence="3">
    <name type="scientific">Caenorhabditis brenneri</name>
    <name type="common">Nematode worm</name>
    <dbReference type="NCBI Taxonomy" id="135651"/>
    <lineage>
        <taxon>Eukaryota</taxon>
        <taxon>Metazoa</taxon>
        <taxon>Ecdysozoa</taxon>
        <taxon>Nematoda</taxon>
        <taxon>Chromadorea</taxon>
        <taxon>Rhabditida</taxon>
        <taxon>Rhabditina</taxon>
        <taxon>Rhabditomorpha</taxon>
        <taxon>Rhabditoidea</taxon>
        <taxon>Rhabditidae</taxon>
        <taxon>Peloderinae</taxon>
        <taxon>Caenorhabditis</taxon>
    </lineage>
</organism>
<name>G0P8G6_CAEBE</name>
<feature type="transmembrane region" description="Helical" evidence="1">
    <location>
        <begin position="69"/>
        <end position="86"/>
    </location>
</feature>
<keyword evidence="3" id="KW-1185">Reference proteome</keyword>
<evidence type="ECO:0000313" key="2">
    <source>
        <dbReference type="EMBL" id="EGT47731.1"/>
    </source>
</evidence>
<dbReference type="InParanoid" id="G0P8G6"/>
<reference evidence="3" key="1">
    <citation type="submission" date="2011-07" db="EMBL/GenBank/DDBJ databases">
        <authorList>
            <consortium name="Caenorhabditis brenneri Sequencing and Analysis Consortium"/>
            <person name="Wilson R.K."/>
        </authorList>
    </citation>
    <scope>NUCLEOTIDE SEQUENCE [LARGE SCALE GENOMIC DNA]</scope>
    <source>
        <strain evidence="3">PB2801</strain>
    </source>
</reference>
<dbReference type="AlphaFoldDB" id="G0P8G6"/>
<dbReference type="EMBL" id="GL380133">
    <property type="protein sequence ID" value="EGT47731.1"/>
    <property type="molecule type" value="Genomic_DNA"/>
</dbReference>
<accession>G0P8G6</accession>
<proteinExistence type="predicted"/>
<keyword evidence="1" id="KW-0472">Membrane</keyword>